<dbReference type="InterPro" id="IPR007110">
    <property type="entry name" value="Ig-like_dom"/>
</dbReference>
<dbReference type="PANTHER" id="PTHR47633:SF13">
    <property type="entry name" value="MYOPALLADIN"/>
    <property type="match status" value="1"/>
</dbReference>
<proteinExistence type="predicted"/>
<feature type="domain" description="Ig-like" evidence="1">
    <location>
        <begin position="96"/>
        <end position="184"/>
    </location>
</feature>
<dbReference type="SUPFAM" id="SSF48726">
    <property type="entry name" value="Immunoglobulin"/>
    <property type="match status" value="9"/>
</dbReference>
<dbReference type="EMBL" id="JAHRIO010039988">
    <property type="protein sequence ID" value="MEQ2170438.1"/>
    <property type="molecule type" value="Genomic_DNA"/>
</dbReference>
<dbReference type="InterPro" id="IPR013098">
    <property type="entry name" value="Ig_I-set"/>
</dbReference>
<evidence type="ECO:0000313" key="3">
    <source>
        <dbReference type="Proteomes" id="UP001476798"/>
    </source>
</evidence>
<dbReference type="SMART" id="SM00409">
    <property type="entry name" value="IG"/>
    <property type="match status" value="6"/>
</dbReference>
<dbReference type="InterPro" id="IPR003599">
    <property type="entry name" value="Ig_sub"/>
</dbReference>
<organism evidence="2 3">
    <name type="scientific">Goodea atripinnis</name>
    <dbReference type="NCBI Taxonomy" id="208336"/>
    <lineage>
        <taxon>Eukaryota</taxon>
        <taxon>Metazoa</taxon>
        <taxon>Chordata</taxon>
        <taxon>Craniata</taxon>
        <taxon>Vertebrata</taxon>
        <taxon>Euteleostomi</taxon>
        <taxon>Actinopterygii</taxon>
        <taxon>Neopterygii</taxon>
        <taxon>Teleostei</taxon>
        <taxon>Neoteleostei</taxon>
        <taxon>Acanthomorphata</taxon>
        <taxon>Ovalentaria</taxon>
        <taxon>Atherinomorphae</taxon>
        <taxon>Cyprinodontiformes</taxon>
        <taxon>Goodeidae</taxon>
        <taxon>Goodea</taxon>
    </lineage>
</organism>
<reference evidence="2 3" key="1">
    <citation type="submission" date="2021-06" db="EMBL/GenBank/DDBJ databases">
        <authorList>
            <person name="Palmer J.M."/>
        </authorList>
    </citation>
    <scope>NUCLEOTIDE SEQUENCE [LARGE SCALE GENOMIC DNA]</scope>
    <source>
        <strain evidence="2 3">GA_2019</strain>
        <tissue evidence="2">Muscle</tissue>
    </source>
</reference>
<accession>A0ABV0NGB8</accession>
<dbReference type="SMART" id="SM00406">
    <property type="entry name" value="IGv"/>
    <property type="match status" value="3"/>
</dbReference>
<dbReference type="InterPro" id="IPR036179">
    <property type="entry name" value="Ig-like_dom_sf"/>
</dbReference>
<dbReference type="InterPro" id="IPR003598">
    <property type="entry name" value="Ig_sub2"/>
</dbReference>
<dbReference type="Gene3D" id="2.60.40.10">
    <property type="entry name" value="Immunoglobulins"/>
    <property type="match status" value="11"/>
</dbReference>
<comment type="caution">
    <text evidence="2">The sequence shown here is derived from an EMBL/GenBank/DDBJ whole genome shotgun (WGS) entry which is preliminary data.</text>
</comment>
<dbReference type="PANTHER" id="PTHR47633">
    <property type="entry name" value="IMMUNOGLOBULIN"/>
    <property type="match status" value="1"/>
</dbReference>
<dbReference type="PROSITE" id="PS50835">
    <property type="entry name" value="IG_LIKE"/>
    <property type="match status" value="7"/>
</dbReference>
<evidence type="ECO:0000313" key="2">
    <source>
        <dbReference type="EMBL" id="MEQ2170438.1"/>
    </source>
</evidence>
<name>A0ABV0NGB8_9TELE</name>
<evidence type="ECO:0000259" key="1">
    <source>
        <dbReference type="PROSITE" id="PS50835"/>
    </source>
</evidence>
<feature type="domain" description="Ig-like" evidence="1">
    <location>
        <begin position="783"/>
        <end position="871"/>
    </location>
</feature>
<dbReference type="Pfam" id="PF07679">
    <property type="entry name" value="I-set"/>
    <property type="match status" value="10"/>
</dbReference>
<keyword evidence="3" id="KW-1185">Reference proteome</keyword>
<dbReference type="InterPro" id="IPR013783">
    <property type="entry name" value="Ig-like_fold"/>
</dbReference>
<dbReference type="SMART" id="SM00408">
    <property type="entry name" value="IGc2"/>
    <property type="match status" value="7"/>
</dbReference>
<feature type="domain" description="Ig-like" evidence="1">
    <location>
        <begin position="3"/>
        <end position="91"/>
    </location>
</feature>
<dbReference type="InterPro" id="IPR013106">
    <property type="entry name" value="Ig_V-set"/>
</dbReference>
<feature type="domain" description="Ig-like" evidence="1">
    <location>
        <begin position="188"/>
        <end position="226"/>
    </location>
</feature>
<feature type="domain" description="Ig-like" evidence="1">
    <location>
        <begin position="235"/>
        <end position="356"/>
    </location>
</feature>
<sequence>MPPTFTKSLKRVDGNVGNDASMDCKVSGSQPMTIVWFKDDQEVELGAKFQSEFKDSSATLRVNRLEKADSGVYKCRATNSAGSKETSGTLYVKEPPVFTEKPENQDVIPGAKVSFRAAFTGTAPLAVKWFKEEKEVVTGGIYFIKKDASSSSLELHSVKPSDSSKYTCQVSNDAGKVDCSAVLFVKEPPVFVRKLDATKLVTSGDSTRLECKASGSPVISFKWFKDEMEISSEPPKFTRTPARVSVVRPGQSKVFECQVTGTPEIDIYWFKEGSEISAGDRYKMAFICCKISGSLPISVEWQKDGSKISSGVKHKLIQQDNSVSVEIEHLERSDAGSYSCKLTNAAGRCECSGSLRVKGQKLLFSLTGRNAALPNATVRFKSTFTGTPPFMVKWFKDDTELMTGPTCFTGVDEMSCFLELYSVAVVQSGIYSCQVSNDAGSVRCKPPEFVLKLPASKFVKRDESLRLECKVRGTAPLKTTWYKHDTKVSDGGNYRTSFVDSVAGKDVSLYCEMSGSAPFQVTWFKDRKPLMESRKYKMVALPPLSHSAFCAVFVLSSEPPSFVEKLSNMTVMLGEEVTLMATVKGSEPITVSWVQDKDHVLRDSDNRKITFENNQVALTVFKADATVAGRYTCQLRNDAGSVDCFANLTVLEPAMIVDKPDTLSVTAGDMAALEVKVCGTPELVPKWFKDGMELATGRKYKISFSQMISSLNVLSTEKLDSGEIFPLPVCGPGAFPGSTYFHLEHCTNFTLKSLHLRLAHIASCLLCDPVLSTAAPAYKTVPPTFTRKLKDWKMTVGEAAEMECKVSGSPPFIISWYHDGQEIQSGPNCEVSFSDNSCTLRVPTLRLSDSGIYKCKAVNEAGFSETSATLAVKGQFLLHVNVTDKPLNLFHTKRYCFLS</sequence>
<feature type="domain" description="Ig-like" evidence="1">
    <location>
        <begin position="560"/>
        <end position="649"/>
    </location>
</feature>
<dbReference type="Proteomes" id="UP001476798">
    <property type="component" value="Unassembled WGS sequence"/>
</dbReference>
<protein>
    <recommendedName>
        <fullName evidence="1">Ig-like domain-containing protein</fullName>
    </recommendedName>
</protein>
<dbReference type="CDD" id="cd00096">
    <property type="entry name" value="Ig"/>
    <property type="match status" value="3"/>
</dbReference>
<feature type="domain" description="Ig-like" evidence="1">
    <location>
        <begin position="447"/>
        <end position="522"/>
    </location>
</feature>
<gene>
    <name evidence="2" type="ORF">GOODEAATRI_000278</name>
</gene>